<dbReference type="Gene3D" id="3.40.50.720">
    <property type="entry name" value="NAD(P)-binding Rossmann-like Domain"/>
    <property type="match status" value="1"/>
</dbReference>
<dbReference type="SUPFAM" id="SSF51735">
    <property type="entry name" value="NAD(P)-binding Rossmann-fold domains"/>
    <property type="match status" value="1"/>
</dbReference>
<comment type="cofactor">
    <cofactor evidence="1">
        <name>NAD(+)</name>
        <dbReference type="ChEBI" id="CHEBI:57540"/>
    </cofactor>
</comment>
<dbReference type="KEGG" id="kox:KOX_24860"/>
<dbReference type="GO" id="GO:0005829">
    <property type="term" value="C:cytosol"/>
    <property type="evidence" value="ECO:0007669"/>
    <property type="project" value="TreeGrafter"/>
</dbReference>
<dbReference type="Pfam" id="PF00670">
    <property type="entry name" value="AdoHcyase_NAD"/>
    <property type="match status" value="1"/>
</dbReference>
<accession>A0A0H3HBT8</accession>
<dbReference type="Proteomes" id="UP000007843">
    <property type="component" value="Chromosome"/>
</dbReference>
<dbReference type="InterPro" id="IPR015878">
    <property type="entry name" value="Ado_hCys_hydrolase_NAD-bd"/>
</dbReference>
<keyword evidence="3" id="KW-0554">One-carbon metabolism</keyword>
<dbReference type="GO" id="GO:0004013">
    <property type="term" value="F:adenosylhomocysteinase activity"/>
    <property type="evidence" value="ECO:0007669"/>
    <property type="project" value="TreeGrafter"/>
</dbReference>
<dbReference type="Gene3D" id="3.40.50.1480">
    <property type="entry name" value="Adenosylhomocysteinase-like"/>
    <property type="match status" value="1"/>
</dbReference>
<organism evidence="6 7">
    <name type="scientific">Klebsiella michiganensis (strain ATCC 8724 / DSM 4798 / JCM 20051 / NBRC 3318 / NRRL B-199 / KCTC 1686 / BUCSAV 143 / CCM 1901)</name>
    <dbReference type="NCBI Taxonomy" id="1006551"/>
    <lineage>
        <taxon>Bacteria</taxon>
        <taxon>Pseudomonadati</taxon>
        <taxon>Pseudomonadota</taxon>
        <taxon>Gammaproteobacteria</taxon>
        <taxon>Enterobacterales</taxon>
        <taxon>Enterobacteriaceae</taxon>
        <taxon>Klebsiella/Raoultella group</taxon>
        <taxon>Klebsiella</taxon>
    </lineage>
</organism>
<sequence length="369" mass="40540">MNNKIKLEKEIAWASQNMPRTLRQVAALPDLSQVRLACCMHLDMKMIPLVQGILEKGAKVFLTTCNPTTVQDDVVAWLVERGAEACAWRDMSDADWQQSWEKAIAWQPTHLCEMGADITTLLHQRGEFGNIVAGLEATGSGVSRLGDIRPGYPIFNWDDLPVKEGLHNRHMVGLTAWHTFFQTTHLTLHEKKVLVIGYGLVGQGVAAAAKAFGGQVMVAEIDPARRLQAAYDGWHVVELQEAIASADVVATATGGKKVVNRQALDKSKDGVFILNVGHVAEEIDCEYLRQFRHEEVMPCINAYRMGDKTVYLMANGSMLNLTAGFGDSLNAFDVTLAVMASGIQHIVTDGMTAPADVYLLPQSVWQKAL</sequence>
<keyword evidence="4" id="KW-0520">NAD</keyword>
<dbReference type="InterPro" id="IPR042172">
    <property type="entry name" value="Adenosylhomocyst_ase-like_sf"/>
</dbReference>
<dbReference type="SMART" id="SM00996">
    <property type="entry name" value="AdoHcyase"/>
    <property type="match status" value="1"/>
</dbReference>
<dbReference type="SMART" id="SM00997">
    <property type="entry name" value="AdoHcyase_NAD"/>
    <property type="match status" value="1"/>
</dbReference>
<evidence type="ECO:0000313" key="6">
    <source>
        <dbReference type="EMBL" id="AEX06687.1"/>
    </source>
</evidence>
<evidence type="ECO:0000313" key="7">
    <source>
        <dbReference type="Proteomes" id="UP000007843"/>
    </source>
</evidence>
<name>A0A0H3HBT8_KLEM8</name>
<dbReference type="PANTHER" id="PTHR23420:SF0">
    <property type="entry name" value="ADENOSYLHOMOCYSTEINASE"/>
    <property type="match status" value="1"/>
</dbReference>
<dbReference type="PANTHER" id="PTHR23420">
    <property type="entry name" value="ADENOSYLHOMOCYSTEINASE"/>
    <property type="match status" value="1"/>
</dbReference>
<evidence type="ECO:0000256" key="3">
    <source>
        <dbReference type="ARBA" id="ARBA00022563"/>
    </source>
</evidence>
<dbReference type="AlphaFoldDB" id="A0A0H3HBT8"/>
<gene>
    <name evidence="6" type="ordered locus">KOX_24860</name>
</gene>
<dbReference type="SUPFAM" id="SSF52283">
    <property type="entry name" value="Formate/glycerate dehydrogenase catalytic domain-like"/>
    <property type="match status" value="1"/>
</dbReference>
<evidence type="ECO:0000256" key="2">
    <source>
        <dbReference type="ARBA" id="ARBA00007122"/>
    </source>
</evidence>
<dbReference type="HOGENOM" id="CLU_025194_0_1_6"/>
<evidence type="ECO:0000256" key="1">
    <source>
        <dbReference type="ARBA" id="ARBA00001911"/>
    </source>
</evidence>
<evidence type="ECO:0000259" key="5">
    <source>
        <dbReference type="SMART" id="SM00997"/>
    </source>
</evidence>
<dbReference type="Pfam" id="PF05221">
    <property type="entry name" value="AdoHcyase"/>
    <property type="match status" value="1"/>
</dbReference>
<dbReference type="EMBL" id="CP003218">
    <property type="protein sequence ID" value="AEX06687.1"/>
    <property type="molecule type" value="Genomic_DNA"/>
</dbReference>
<reference evidence="6 7" key="1">
    <citation type="journal article" date="2012" name="J. Bacteriol.">
        <title>Complete genome sequence of Klebsiella oxytoca KCTC 1686, used in production of 2,3-butanediol.</title>
        <authorList>
            <person name="Shin S.H."/>
            <person name="Kim S."/>
            <person name="Kim J.Y."/>
            <person name="Lee S."/>
            <person name="Um Y."/>
            <person name="Oh M.K."/>
            <person name="Kim Y.R."/>
            <person name="Lee J."/>
            <person name="Yang K.S."/>
        </authorList>
    </citation>
    <scope>NUCLEOTIDE SEQUENCE [LARGE SCALE GENOMIC DNA]</scope>
    <source>
        <strain evidence="7">ATCC 8724 / DSM 4798 / JCM 20051 / NBRC 3318 / NRRL B-199 / KCTC 1686</strain>
    </source>
</reference>
<dbReference type="InterPro" id="IPR036291">
    <property type="entry name" value="NAD(P)-bd_dom_sf"/>
</dbReference>
<dbReference type="GO" id="GO:0006730">
    <property type="term" value="P:one-carbon metabolic process"/>
    <property type="evidence" value="ECO:0007669"/>
    <property type="project" value="UniProtKB-KW"/>
</dbReference>
<dbReference type="RefSeq" id="WP_014230012.1">
    <property type="nucleotide sequence ID" value="NC_016612.1"/>
</dbReference>
<dbReference type="InterPro" id="IPR000043">
    <property type="entry name" value="Adenosylhomocysteinase-like"/>
</dbReference>
<dbReference type="GO" id="GO:0033353">
    <property type="term" value="P:S-adenosylmethionine cycle"/>
    <property type="evidence" value="ECO:0007669"/>
    <property type="project" value="TreeGrafter"/>
</dbReference>
<comment type="similarity">
    <text evidence="2">Belongs to the adenosylhomocysteinase family.</text>
</comment>
<proteinExistence type="inferred from homology"/>
<evidence type="ECO:0000256" key="4">
    <source>
        <dbReference type="ARBA" id="ARBA00023027"/>
    </source>
</evidence>
<feature type="domain" description="S-adenosyl-L-homocysteine hydrolase NAD binding" evidence="5">
    <location>
        <begin position="168"/>
        <end position="326"/>
    </location>
</feature>
<protein>
    <submittedName>
        <fullName evidence="6">Adenosylhomocysteinase</fullName>
    </submittedName>
</protein>
<dbReference type="PATRIC" id="fig|1006551.4.peg.4989"/>